<dbReference type="Pfam" id="PF08578">
    <property type="entry name" value="DUF1765"/>
    <property type="match status" value="1"/>
</dbReference>
<feature type="region of interest" description="Disordered" evidence="1">
    <location>
        <begin position="77"/>
        <end position="126"/>
    </location>
</feature>
<dbReference type="Proteomes" id="UP000829685">
    <property type="component" value="Unassembled WGS sequence"/>
</dbReference>
<sequence>MTGSTLTWTASPTVESPPPHSFRRPHSTPEIAPAQQSQTTSPPDHHRSLSQQTPPTFDFDVSSLDFDGTGFDLTLPLAKTLRPSSNEKSTPAEPATHSEGARPRTGKMGRRKSILGRPQSWMPTPKATLDAGQYLEEKTSVPTESVSVLNGKGAVDGSKLLQPPDHARTASVSGSLASFARRSWISTSRTPSPSANDHTEAADYVSHETRERSPSTSSSKTKLKRLSRKRQSSNADSLESKSSDSLTKLGSVFGKMKARPQPAMVKGVLNHDTESTSSSVASLAPASTTTRPSNAASENTFTSVPDDLAKSSSSAPIRDPLWSVFKSLESEYSKFQSKKPSEKMKLVRSALMPFLRNYSSHPSDKRLSPEQVEQRAEILNKWWTGLLELFDGSSQQSVPGTDRPTLHEVTTLVMMRPEWRLCTPCFRPLSERGSQETTKKKGRARAETLSDESSSPMDSDYIAESAEHNVRNMFTVNLVRQMAIVVDKLSLRYSPLSLVNFAGKACAYAFFFAPGIADVLVRLWALTPDLIRRVADEFRLPRRSQRQDDNVTASFPPALSALAWTSVRDMSSSLRQAAKLPLAAAKIAWHGPWISRWRGRDTDLFFIFSKYYFMLAEEFVPADMPLAEKGCAPAFLLVNAQILANLDSTVHRQAAVNAMMMPLADGLGADASATALPIVPNNNVMKGMSENRLIVLLKDFLSASSVTLTAPRHTFAEAFMALMKASAKRTSLFDHNACFTLCDFLEETLVAYDGYVDVHRPTLEYIDWPFWLDVCKKIMQSNNTMSEVRVLSLIFSIWDAIASNQSRKEVICFDWLLKEEIFYKWFNNWCPMVRAYYMRLLCWRICRDTGSANDLDAKIFVTVATRLKTVWSHYLWLRQDTESKCKLPPSTAPSYPTPGKRFMIIRTEVPATQPGMMMGFDAFSTPVGAPDTNSAVPTTFTELLPATEDQPVHHKKKWNVFGKVISFGGSSNTNDLESLRRETAAARKPPPPPKHITDTVTPPASDSDSLGSAPTYEAMQFIFRFTLSWNAPNSIPPPNRILTRPRLPTPAQSWVNAKLKKLDGGVALPPAGRPAPTRAVSGSVSTGLIEEAKNANSSEVSPTLPRISTNFHRRDSAGPKSPQTNKSSDEEQQYFSPITPTSEPVVQPTQPQGVFAQPSTYAGRALAEWSLIVAECNSFVDRRRDEGVLGLSEVEVPSLGVEGFRKIG</sequence>
<feature type="compositionally biased region" description="Basic residues" evidence="1">
    <location>
        <begin position="221"/>
        <end position="231"/>
    </location>
</feature>
<evidence type="ECO:0000313" key="2">
    <source>
        <dbReference type="EMBL" id="KAI1874550.1"/>
    </source>
</evidence>
<dbReference type="AlphaFoldDB" id="A0A9P9WPZ5"/>
<dbReference type="InterPro" id="IPR013887">
    <property type="entry name" value="UPF0592"/>
</dbReference>
<gene>
    <name evidence="2" type="ORF">JX265_004758</name>
</gene>
<feature type="region of interest" description="Disordered" evidence="1">
    <location>
        <begin position="980"/>
        <end position="1012"/>
    </location>
</feature>
<feature type="compositionally biased region" description="Basic and acidic residues" evidence="1">
    <location>
        <begin position="431"/>
        <end position="448"/>
    </location>
</feature>
<name>A0A9P9WPZ5_9PEZI</name>
<feature type="compositionally biased region" description="Polar residues" evidence="1">
    <location>
        <begin position="1094"/>
        <end position="1110"/>
    </location>
</feature>
<feature type="compositionally biased region" description="Polar residues" evidence="1">
    <location>
        <begin position="998"/>
        <end position="1012"/>
    </location>
</feature>
<feature type="region of interest" description="Disordered" evidence="1">
    <location>
        <begin position="431"/>
        <end position="458"/>
    </location>
</feature>
<accession>A0A9P9WPZ5</accession>
<evidence type="ECO:0000256" key="1">
    <source>
        <dbReference type="SAM" id="MobiDB-lite"/>
    </source>
</evidence>
<feature type="compositionally biased region" description="Polar residues" evidence="1">
    <location>
        <begin position="186"/>
        <end position="196"/>
    </location>
</feature>
<feature type="region of interest" description="Disordered" evidence="1">
    <location>
        <begin position="186"/>
        <end position="245"/>
    </location>
</feature>
<dbReference type="PANTHER" id="PTHR37988">
    <property type="entry name" value="UPF0592 MEMBRANE PROTEIN C7D4.03C"/>
    <property type="match status" value="1"/>
</dbReference>
<keyword evidence="3" id="KW-1185">Reference proteome</keyword>
<protein>
    <recommendedName>
        <fullName evidence="4">DUF1765-domain-containing protein</fullName>
    </recommendedName>
</protein>
<feature type="compositionally biased region" description="Polar residues" evidence="1">
    <location>
        <begin position="1133"/>
        <end position="1148"/>
    </location>
</feature>
<feature type="region of interest" description="Disordered" evidence="1">
    <location>
        <begin position="1"/>
        <end position="63"/>
    </location>
</feature>
<dbReference type="PANTHER" id="PTHR37988:SF1">
    <property type="entry name" value="UPF0592 MEMBRANE PROTEIN C7D4.03C"/>
    <property type="match status" value="1"/>
</dbReference>
<feature type="compositionally biased region" description="Basic and acidic residues" evidence="1">
    <location>
        <begin position="197"/>
        <end position="213"/>
    </location>
</feature>
<feature type="region of interest" description="Disordered" evidence="1">
    <location>
        <begin position="271"/>
        <end position="300"/>
    </location>
</feature>
<feature type="compositionally biased region" description="Basic residues" evidence="1">
    <location>
        <begin position="104"/>
        <end position="114"/>
    </location>
</feature>
<reference evidence="2" key="1">
    <citation type="submission" date="2021-03" db="EMBL/GenBank/DDBJ databases">
        <title>Revisited historic fungal species revealed as producer of novel bioactive compounds through whole genome sequencing and comparative genomics.</title>
        <authorList>
            <person name="Vignolle G.A."/>
            <person name="Hochenegger N."/>
            <person name="Mach R.L."/>
            <person name="Mach-Aigner A.R."/>
            <person name="Javad Rahimi M."/>
            <person name="Salim K.A."/>
            <person name="Chan C.M."/>
            <person name="Lim L.B.L."/>
            <person name="Cai F."/>
            <person name="Druzhinina I.S."/>
            <person name="U'Ren J.M."/>
            <person name="Derntl C."/>
        </authorList>
    </citation>
    <scope>NUCLEOTIDE SEQUENCE</scope>
    <source>
        <strain evidence="2">TUCIM 5799</strain>
    </source>
</reference>
<evidence type="ECO:0008006" key="4">
    <source>
        <dbReference type="Google" id="ProtNLM"/>
    </source>
</evidence>
<organism evidence="2 3">
    <name type="scientific">Neoarthrinium moseri</name>
    <dbReference type="NCBI Taxonomy" id="1658444"/>
    <lineage>
        <taxon>Eukaryota</taxon>
        <taxon>Fungi</taxon>
        <taxon>Dikarya</taxon>
        <taxon>Ascomycota</taxon>
        <taxon>Pezizomycotina</taxon>
        <taxon>Sordariomycetes</taxon>
        <taxon>Xylariomycetidae</taxon>
        <taxon>Amphisphaeriales</taxon>
        <taxon>Apiosporaceae</taxon>
        <taxon>Neoarthrinium</taxon>
    </lineage>
</organism>
<proteinExistence type="predicted"/>
<dbReference type="EMBL" id="JAFIMR010000009">
    <property type="protein sequence ID" value="KAI1874550.1"/>
    <property type="molecule type" value="Genomic_DNA"/>
</dbReference>
<feature type="region of interest" description="Disordered" evidence="1">
    <location>
        <begin position="154"/>
        <end position="173"/>
    </location>
</feature>
<evidence type="ECO:0000313" key="3">
    <source>
        <dbReference type="Proteomes" id="UP000829685"/>
    </source>
</evidence>
<feature type="compositionally biased region" description="Polar residues" evidence="1">
    <location>
        <begin position="275"/>
        <end position="300"/>
    </location>
</feature>
<comment type="caution">
    <text evidence="2">The sequence shown here is derived from an EMBL/GenBank/DDBJ whole genome shotgun (WGS) entry which is preliminary data.</text>
</comment>
<feature type="region of interest" description="Disordered" evidence="1">
    <location>
        <begin position="1092"/>
        <end position="1148"/>
    </location>
</feature>
<feature type="compositionally biased region" description="Polar residues" evidence="1">
    <location>
        <begin position="1"/>
        <end position="14"/>
    </location>
</feature>